<dbReference type="Pfam" id="PF14137">
    <property type="entry name" value="DUF4304"/>
    <property type="match status" value="1"/>
</dbReference>
<dbReference type="EMBL" id="JBHTCP010000015">
    <property type="protein sequence ID" value="MFC7371859.1"/>
    <property type="molecule type" value="Genomic_DNA"/>
</dbReference>
<name>A0ABW2NV11_9BACL</name>
<organism evidence="1 2">
    <name type="scientific">Fictibacillus iocasae</name>
    <dbReference type="NCBI Taxonomy" id="2715437"/>
    <lineage>
        <taxon>Bacteria</taxon>
        <taxon>Bacillati</taxon>
        <taxon>Bacillota</taxon>
        <taxon>Bacilli</taxon>
        <taxon>Bacillales</taxon>
        <taxon>Fictibacillaceae</taxon>
        <taxon>Fictibacillus</taxon>
    </lineage>
</organism>
<proteinExistence type="predicted"/>
<dbReference type="InterPro" id="IPR025412">
    <property type="entry name" value="DUF4304"/>
</dbReference>
<comment type="caution">
    <text evidence="1">The sequence shown here is derived from an EMBL/GenBank/DDBJ whole genome shotgun (WGS) entry which is preliminary data.</text>
</comment>
<keyword evidence="2" id="KW-1185">Reference proteome</keyword>
<dbReference type="RefSeq" id="WP_379748864.1">
    <property type="nucleotide sequence ID" value="NZ_JBHTCP010000015.1"/>
</dbReference>
<sequence length="139" mass="16091">MSSHRDALVTSLNEIVIPHLRERGFKGSLPHFYRKCADRTDLIMFQFSLYGEVLYVEISKCSKDGYTEETTGKHISPQKVKVYQIGGGSPYNRTRIGKDSDDEFTFNEKTTDETARKIVDALDEAEKWWSSYPNWWNQG</sequence>
<evidence type="ECO:0000313" key="1">
    <source>
        <dbReference type="EMBL" id="MFC7371859.1"/>
    </source>
</evidence>
<gene>
    <name evidence="1" type="ORF">ACFQPF_09230</name>
</gene>
<evidence type="ECO:0000313" key="2">
    <source>
        <dbReference type="Proteomes" id="UP001596549"/>
    </source>
</evidence>
<dbReference type="Proteomes" id="UP001596549">
    <property type="component" value="Unassembled WGS sequence"/>
</dbReference>
<reference evidence="2" key="1">
    <citation type="journal article" date="2019" name="Int. J. Syst. Evol. Microbiol.">
        <title>The Global Catalogue of Microorganisms (GCM) 10K type strain sequencing project: providing services to taxonomists for standard genome sequencing and annotation.</title>
        <authorList>
            <consortium name="The Broad Institute Genomics Platform"/>
            <consortium name="The Broad Institute Genome Sequencing Center for Infectious Disease"/>
            <person name="Wu L."/>
            <person name="Ma J."/>
        </authorList>
    </citation>
    <scope>NUCLEOTIDE SEQUENCE [LARGE SCALE GENOMIC DNA]</scope>
    <source>
        <strain evidence="2">NBRC 106396</strain>
    </source>
</reference>
<protein>
    <submittedName>
        <fullName evidence="1">DUF4304 domain-containing protein</fullName>
    </submittedName>
</protein>
<accession>A0ABW2NV11</accession>